<dbReference type="UniPathway" id="UPA00077">
    <property type="reaction ID" value="UER00156"/>
</dbReference>
<dbReference type="SUPFAM" id="SSF51717">
    <property type="entry name" value="Dihydropteroate synthetase-like"/>
    <property type="match status" value="1"/>
</dbReference>
<reference evidence="12" key="1">
    <citation type="submission" date="2016-09" db="EMBL/GenBank/DDBJ databases">
        <authorList>
            <person name="Koehorst J."/>
        </authorList>
    </citation>
    <scope>NUCLEOTIDE SEQUENCE [LARGE SCALE GENOMIC DNA]</scope>
</reference>
<dbReference type="Proteomes" id="UP000176204">
    <property type="component" value="Chromosome I"/>
</dbReference>
<dbReference type="GO" id="GO:0046654">
    <property type="term" value="P:tetrahydrofolate biosynthetic process"/>
    <property type="evidence" value="ECO:0007669"/>
    <property type="project" value="UniProtKB-UniPathway"/>
</dbReference>
<evidence type="ECO:0000313" key="11">
    <source>
        <dbReference type="EMBL" id="SEH74049.1"/>
    </source>
</evidence>
<dbReference type="AlphaFoldDB" id="A0A1H6KFX0"/>
<accession>A0A1H6KFX0</accession>
<gene>
    <name evidence="11" type="ORF">PYTT_0367</name>
</gene>
<dbReference type="GO" id="GO:0005829">
    <property type="term" value="C:cytosol"/>
    <property type="evidence" value="ECO:0007669"/>
    <property type="project" value="TreeGrafter"/>
</dbReference>
<evidence type="ECO:0000256" key="5">
    <source>
        <dbReference type="ARBA" id="ARBA00022679"/>
    </source>
</evidence>
<name>A0A1H6KFX0_9BACT</name>
<comment type="function">
    <text evidence="9">Catalyzes the condensation of para-aminobenzoate (pABA) with 6-hydroxymethyl-7,8-dihydropterin diphosphate (DHPt-PP) to form 7,8-dihydropteroate (H2Pte), the immediate precursor of folate derivatives.</text>
</comment>
<comment type="pathway">
    <text evidence="3 9">Cofactor biosynthesis; tetrahydrofolate biosynthesis; 7,8-dihydrofolate from 2-amino-4-hydroxy-6-hydroxymethyl-7,8-dihydropteridine diphosphate and 4-aminobenzoate: step 1/2.</text>
</comment>
<evidence type="ECO:0000256" key="6">
    <source>
        <dbReference type="ARBA" id="ARBA00022723"/>
    </source>
</evidence>
<dbReference type="CDD" id="cd00739">
    <property type="entry name" value="DHPS"/>
    <property type="match status" value="1"/>
</dbReference>
<evidence type="ECO:0000313" key="12">
    <source>
        <dbReference type="Proteomes" id="UP000176204"/>
    </source>
</evidence>
<keyword evidence="6 9" id="KW-0479">Metal-binding</keyword>
<dbReference type="PROSITE" id="PS50972">
    <property type="entry name" value="PTERIN_BINDING"/>
    <property type="match status" value="1"/>
</dbReference>
<dbReference type="GO" id="GO:0046872">
    <property type="term" value="F:metal ion binding"/>
    <property type="evidence" value="ECO:0007669"/>
    <property type="project" value="UniProtKB-KW"/>
</dbReference>
<evidence type="ECO:0000256" key="9">
    <source>
        <dbReference type="RuleBase" id="RU361205"/>
    </source>
</evidence>
<dbReference type="NCBIfam" id="TIGR01496">
    <property type="entry name" value="DHPS"/>
    <property type="match status" value="1"/>
</dbReference>
<dbReference type="GO" id="GO:0004156">
    <property type="term" value="F:dihydropteroate synthase activity"/>
    <property type="evidence" value="ECO:0007669"/>
    <property type="project" value="UniProtKB-EC"/>
</dbReference>
<dbReference type="GO" id="GO:0046656">
    <property type="term" value="P:folic acid biosynthetic process"/>
    <property type="evidence" value="ECO:0007669"/>
    <property type="project" value="UniProtKB-KW"/>
</dbReference>
<dbReference type="KEGG" id="agl:PYTT_0367"/>
<feature type="domain" description="Pterin-binding" evidence="10">
    <location>
        <begin position="17"/>
        <end position="270"/>
    </location>
</feature>
<dbReference type="Pfam" id="PF00809">
    <property type="entry name" value="Pterin_bind"/>
    <property type="match status" value="1"/>
</dbReference>
<dbReference type="InterPro" id="IPR000489">
    <property type="entry name" value="Pterin-binding_dom"/>
</dbReference>
<dbReference type="PROSITE" id="PS00792">
    <property type="entry name" value="DHPS_1"/>
    <property type="match status" value="1"/>
</dbReference>
<dbReference type="InterPro" id="IPR006390">
    <property type="entry name" value="DHP_synth_dom"/>
</dbReference>
<evidence type="ECO:0000256" key="1">
    <source>
        <dbReference type="ARBA" id="ARBA00000012"/>
    </source>
</evidence>
<sequence>MRTWLIGQERWVLPQGGAVMGILNVTPDSFSDGGSHAGTDEALAHAERLLEEGADVIDVGGESTRPGADPVPEEVEVARVVPVIREMRRRWRVRISVDTRHTAVARAALEAGADIVNDVEGLRGEGMAALCAEYGCGVVVMHMKGEPGTMQVAPRYDDVVGEVRAFFEERLSALLSAGVRRECICWDPGIGFGKSLEHNLELLARLEEVRVDGLPLLMGLSRKRFLGAVLDDAAAGRGTVPTVAMSLYAGLHGAEIHRVHEVAPLRQALKLWRACDERRPTGGW</sequence>
<dbReference type="Gene3D" id="3.20.20.20">
    <property type="entry name" value="Dihydropteroate synthase-like"/>
    <property type="match status" value="1"/>
</dbReference>
<evidence type="ECO:0000256" key="2">
    <source>
        <dbReference type="ARBA" id="ARBA00001946"/>
    </source>
</evidence>
<keyword evidence="5 9" id="KW-0808">Transferase</keyword>
<dbReference type="OrthoDB" id="9811744at2"/>
<keyword evidence="8 9" id="KW-0289">Folate biosynthesis</keyword>
<dbReference type="InterPro" id="IPR011005">
    <property type="entry name" value="Dihydropteroate_synth-like_sf"/>
</dbReference>
<evidence type="ECO:0000256" key="7">
    <source>
        <dbReference type="ARBA" id="ARBA00022842"/>
    </source>
</evidence>
<dbReference type="PANTHER" id="PTHR20941">
    <property type="entry name" value="FOLATE SYNTHESIS PROTEINS"/>
    <property type="match status" value="1"/>
</dbReference>
<comment type="similarity">
    <text evidence="9">Belongs to the DHPS family.</text>
</comment>
<dbReference type="STRING" id="1679444.PYTT_0367"/>
<comment type="catalytic activity">
    <reaction evidence="1">
        <text>(7,8-dihydropterin-6-yl)methyl diphosphate + 4-aminobenzoate = 7,8-dihydropteroate + diphosphate</text>
        <dbReference type="Rhea" id="RHEA:19949"/>
        <dbReference type="ChEBI" id="CHEBI:17836"/>
        <dbReference type="ChEBI" id="CHEBI:17839"/>
        <dbReference type="ChEBI" id="CHEBI:33019"/>
        <dbReference type="ChEBI" id="CHEBI:72950"/>
        <dbReference type="EC" id="2.5.1.15"/>
    </reaction>
</comment>
<comment type="cofactor">
    <cofactor evidence="2 9">
        <name>Mg(2+)</name>
        <dbReference type="ChEBI" id="CHEBI:18420"/>
    </cofactor>
</comment>
<evidence type="ECO:0000259" key="10">
    <source>
        <dbReference type="PROSITE" id="PS50972"/>
    </source>
</evidence>
<dbReference type="InterPro" id="IPR045031">
    <property type="entry name" value="DHP_synth-like"/>
</dbReference>
<dbReference type="PANTHER" id="PTHR20941:SF1">
    <property type="entry name" value="FOLIC ACID SYNTHESIS PROTEIN FOL1"/>
    <property type="match status" value="1"/>
</dbReference>
<organism evidence="11 12">
    <name type="scientific">Akkermansia glycaniphila</name>
    <dbReference type="NCBI Taxonomy" id="1679444"/>
    <lineage>
        <taxon>Bacteria</taxon>
        <taxon>Pseudomonadati</taxon>
        <taxon>Verrucomicrobiota</taxon>
        <taxon>Verrucomicrobiia</taxon>
        <taxon>Verrucomicrobiales</taxon>
        <taxon>Akkermansiaceae</taxon>
        <taxon>Akkermansia</taxon>
    </lineage>
</organism>
<keyword evidence="7 9" id="KW-0460">Magnesium</keyword>
<protein>
    <recommendedName>
        <fullName evidence="4 9">Dihydropteroate synthase</fullName>
        <shortName evidence="9">DHPS</shortName>
        <ecNumber evidence="4 9">2.5.1.15</ecNumber>
    </recommendedName>
    <alternativeName>
        <fullName evidence="9">Dihydropteroate pyrophosphorylase</fullName>
    </alternativeName>
</protein>
<dbReference type="EC" id="2.5.1.15" evidence="4 9"/>
<dbReference type="PROSITE" id="PS00793">
    <property type="entry name" value="DHPS_2"/>
    <property type="match status" value="1"/>
</dbReference>
<proteinExistence type="inferred from homology"/>
<evidence type="ECO:0000256" key="4">
    <source>
        <dbReference type="ARBA" id="ARBA00012458"/>
    </source>
</evidence>
<evidence type="ECO:0000256" key="8">
    <source>
        <dbReference type="ARBA" id="ARBA00022909"/>
    </source>
</evidence>
<evidence type="ECO:0000256" key="3">
    <source>
        <dbReference type="ARBA" id="ARBA00004763"/>
    </source>
</evidence>
<dbReference type="RefSeq" id="WP_071133226.1">
    <property type="nucleotide sequence ID" value="NZ_LT629973.1"/>
</dbReference>
<dbReference type="EMBL" id="LT629973">
    <property type="protein sequence ID" value="SEH74049.1"/>
    <property type="molecule type" value="Genomic_DNA"/>
</dbReference>
<keyword evidence="12" id="KW-1185">Reference proteome</keyword>